<proteinExistence type="predicted"/>
<feature type="compositionally biased region" description="Basic and acidic residues" evidence="1">
    <location>
        <begin position="422"/>
        <end position="435"/>
    </location>
</feature>
<evidence type="ECO:0000256" key="2">
    <source>
        <dbReference type="SAM" id="Phobius"/>
    </source>
</evidence>
<dbReference type="Proteomes" id="UP000664073">
    <property type="component" value="Unassembled WGS sequence"/>
</dbReference>
<gene>
    <name evidence="3" type="ORF">J2D77_01280</name>
</gene>
<feature type="compositionally biased region" description="Basic and acidic residues" evidence="1">
    <location>
        <begin position="327"/>
        <end position="340"/>
    </location>
</feature>
<accession>A0A939KPE3</accession>
<feature type="compositionally biased region" description="Low complexity" evidence="1">
    <location>
        <begin position="366"/>
        <end position="375"/>
    </location>
</feature>
<feature type="compositionally biased region" description="Polar residues" evidence="1">
    <location>
        <begin position="262"/>
        <end position="271"/>
    </location>
</feature>
<dbReference type="EMBL" id="JAFVMH010000001">
    <property type="protein sequence ID" value="MBO1323787.1"/>
    <property type="molecule type" value="Genomic_DNA"/>
</dbReference>
<evidence type="ECO:0000256" key="1">
    <source>
        <dbReference type="SAM" id="MobiDB-lite"/>
    </source>
</evidence>
<dbReference type="AlphaFoldDB" id="A0A939KPE3"/>
<feature type="compositionally biased region" description="Pro residues" evidence="1">
    <location>
        <begin position="178"/>
        <end position="188"/>
    </location>
</feature>
<dbReference type="RefSeq" id="WP_207844320.1">
    <property type="nucleotide sequence ID" value="NZ_JAFVMH010000001.1"/>
</dbReference>
<feature type="transmembrane region" description="Helical" evidence="2">
    <location>
        <begin position="98"/>
        <end position="116"/>
    </location>
</feature>
<name>A0A939KPE3_9PROT</name>
<feature type="transmembrane region" description="Helical" evidence="2">
    <location>
        <begin position="146"/>
        <end position="165"/>
    </location>
</feature>
<protein>
    <submittedName>
        <fullName evidence="3">Uncharacterized protein</fullName>
    </submittedName>
</protein>
<feature type="compositionally biased region" description="Low complexity" evidence="1">
    <location>
        <begin position="189"/>
        <end position="202"/>
    </location>
</feature>
<keyword evidence="2" id="KW-0812">Transmembrane</keyword>
<organism evidence="3 4">
    <name type="scientific">Acetobacter garciniae</name>
    <dbReference type="NCBI Taxonomy" id="2817435"/>
    <lineage>
        <taxon>Bacteria</taxon>
        <taxon>Pseudomonadati</taxon>
        <taxon>Pseudomonadota</taxon>
        <taxon>Alphaproteobacteria</taxon>
        <taxon>Acetobacterales</taxon>
        <taxon>Acetobacteraceae</taxon>
        <taxon>Acetobacter</taxon>
    </lineage>
</organism>
<reference evidence="3" key="1">
    <citation type="submission" date="2021-03" db="EMBL/GenBank/DDBJ databases">
        <title>The complete genome sequence of Acetobacter sp. TBRC 12339.</title>
        <authorList>
            <person name="Charoenyingcharoen P."/>
            <person name="Yukphan P."/>
        </authorList>
    </citation>
    <scope>NUCLEOTIDE SEQUENCE</scope>
    <source>
        <strain evidence="3">TBRC 12339</strain>
    </source>
</reference>
<feature type="transmembrane region" description="Helical" evidence="2">
    <location>
        <begin position="47"/>
        <end position="64"/>
    </location>
</feature>
<keyword evidence="4" id="KW-1185">Reference proteome</keyword>
<comment type="caution">
    <text evidence="3">The sequence shown here is derived from an EMBL/GenBank/DDBJ whole genome shotgun (WGS) entry which is preliminary data.</text>
</comment>
<sequence length="435" mass="45336">MTLAAMIAQLLALGMVVWGMGFLPALGVASAAAMLLGNPDPVCEAASGLAVLIGVLPLVFLSRYQPDLSRESPRPAVPFVALGLMVLLQFTTMRAGVAGFPAGLCMALAGLVAVACRQTLVWQWAGVLTCGEGVLLFATQTRQAEVMGVAALACVIVLVFGGFCAHRTLLRKVASPDTRPPPMPPPRTGTPHPDAAPYHAPDLSARAEQGSNQPMNPSAPGWRNSQPPEGRVEDEQASVPLASQDRASGEEDFSPPEEWTKGESNPVSSASPDMAGGDDEFSGLRGWTRGEHDPIPPVSPDRASSDEEFSRPEGWAQGEYDPASPSRLDRADGNESRPGPKEQAQGDAATAQPWHGAQSPAPNPAPAEAARAEPAQGNPWGHPHDISGDTARETSPGASPAAPPQAPPQASHHAARNQAWDSTRDEPSAGAGEHA</sequence>
<feature type="transmembrane region" description="Helical" evidence="2">
    <location>
        <begin position="76"/>
        <end position="92"/>
    </location>
</feature>
<keyword evidence="2" id="KW-1133">Transmembrane helix</keyword>
<keyword evidence="2" id="KW-0472">Membrane</keyword>
<evidence type="ECO:0000313" key="4">
    <source>
        <dbReference type="Proteomes" id="UP000664073"/>
    </source>
</evidence>
<feature type="compositionally biased region" description="Basic and acidic residues" evidence="1">
    <location>
        <begin position="382"/>
        <end position="392"/>
    </location>
</feature>
<feature type="region of interest" description="Disordered" evidence="1">
    <location>
        <begin position="174"/>
        <end position="435"/>
    </location>
</feature>
<evidence type="ECO:0000313" key="3">
    <source>
        <dbReference type="EMBL" id="MBO1323787.1"/>
    </source>
</evidence>